<sequence length="117" mass="12276">MAKKSVKASLEIASIAPPSHRPSLAGTAREPKPGRWGRHVGRGEPKPEPVLGRAPVGPTTPHTEEAEKVLHVLVLQHLVAPHADFLLGHEVGSLAVNGPRPVRVETVLGQPERGGGG</sequence>
<evidence type="ECO:0000256" key="1">
    <source>
        <dbReference type="SAM" id="MobiDB-lite"/>
    </source>
</evidence>
<protein>
    <submittedName>
        <fullName evidence="2">NADH-dependent glutamate synthase 1</fullName>
    </submittedName>
</protein>
<comment type="caution">
    <text evidence="2">The sequence shown here is derived from an EMBL/GenBank/DDBJ whole genome shotgun (WGS) entry which is preliminary data.</text>
</comment>
<gene>
    <name evidence="2" type="ORF">STAS_29488</name>
</gene>
<accession>A0A5A7R5P4</accession>
<reference evidence="3" key="1">
    <citation type="journal article" date="2019" name="Curr. Biol.">
        <title>Genome Sequence of Striga asiatica Provides Insight into the Evolution of Plant Parasitism.</title>
        <authorList>
            <person name="Yoshida S."/>
            <person name="Kim S."/>
            <person name="Wafula E.K."/>
            <person name="Tanskanen J."/>
            <person name="Kim Y.M."/>
            <person name="Honaas L."/>
            <person name="Yang Z."/>
            <person name="Spallek T."/>
            <person name="Conn C.E."/>
            <person name="Ichihashi Y."/>
            <person name="Cheong K."/>
            <person name="Cui S."/>
            <person name="Der J.P."/>
            <person name="Gundlach H."/>
            <person name="Jiao Y."/>
            <person name="Hori C."/>
            <person name="Ishida J.K."/>
            <person name="Kasahara H."/>
            <person name="Kiba T."/>
            <person name="Kim M.S."/>
            <person name="Koo N."/>
            <person name="Laohavisit A."/>
            <person name="Lee Y.H."/>
            <person name="Lumba S."/>
            <person name="McCourt P."/>
            <person name="Mortimer J.C."/>
            <person name="Mutuku J.M."/>
            <person name="Nomura T."/>
            <person name="Sasaki-Sekimoto Y."/>
            <person name="Seto Y."/>
            <person name="Wang Y."/>
            <person name="Wakatake T."/>
            <person name="Sakakibara H."/>
            <person name="Demura T."/>
            <person name="Yamaguchi S."/>
            <person name="Yoneyama K."/>
            <person name="Manabe R.I."/>
            <person name="Nelson D.C."/>
            <person name="Schulman A.H."/>
            <person name="Timko M.P."/>
            <person name="dePamphilis C.W."/>
            <person name="Choi D."/>
            <person name="Shirasu K."/>
        </authorList>
    </citation>
    <scope>NUCLEOTIDE SEQUENCE [LARGE SCALE GENOMIC DNA]</scope>
    <source>
        <strain evidence="3">cv. UVA1</strain>
    </source>
</reference>
<dbReference type="AlphaFoldDB" id="A0A5A7R5P4"/>
<dbReference type="EMBL" id="BKCP01010070">
    <property type="protein sequence ID" value="GER52057.1"/>
    <property type="molecule type" value="Genomic_DNA"/>
</dbReference>
<keyword evidence="3" id="KW-1185">Reference proteome</keyword>
<proteinExistence type="predicted"/>
<evidence type="ECO:0000313" key="2">
    <source>
        <dbReference type="EMBL" id="GER52057.1"/>
    </source>
</evidence>
<name>A0A5A7R5P4_STRAF</name>
<evidence type="ECO:0000313" key="3">
    <source>
        <dbReference type="Proteomes" id="UP000325081"/>
    </source>
</evidence>
<dbReference type="Proteomes" id="UP000325081">
    <property type="component" value="Unassembled WGS sequence"/>
</dbReference>
<organism evidence="2 3">
    <name type="scientific">Striga asiatica</name>
    <name type="common">Asiatic witchweed</name>
    <name type="synonym">Buchnera asiatica</name>
    <dbReference type="NCBI Taxonomy" id="4170"/>
    <lineage>
        <taxon>Eukaryota</taxon>
        <taxon>Viridiplantae</taxon>
        <taxon>Streptophyta</taxon>
        <taxon>Embryophyta</taxon>
        <taxon>Tracheophyta</taxon>
        <taxon>Spermatophyta</taxon>
        <taxon>Magnoliopsida</taxon>
        <taxon>eudicotyledons</taxon>
        <taxon>Gunneridae</taxon>
        <taxon>Pentapetalae</taxon>
        <taxon>asterids</taxon>
        <taxon>lamiids</taxon>
        <taxon>Lamiales</taxon>
        <taxon>Orobanchaceae</taxon>
        <taxon>Buchnereae</taxon>
        <taxon>Striga</taxon>
    </lineage>
</organism>
<feature type="region of interest" description="Disordered" evidence="1">
    <location>
        <begin position="1"/>
        <end position="63"/>
    </location>
</feature>